<feature type="transmembrane region" description="Helical" evidence="2">
    <location>
        <begin position="191"/>
        <end position="207"/>
    </location>
</feature>
<name>C6VSN8_DYAFD</name>
<proteinExistence type="predicted"/>
<dbReference type="KEGG" id="dfe:Dfer_1618"/>
<dbReference type="HOGENOM" id="CLU_034653_0_0_10"/>
<keyword evidence="2" id="KW-1133">Transmembrane helix</keyword>
<keyword evidence="2" id="KW-0812">Transmembrane</keyword>
<dbReference type="RefSeq" id="WP_015811114.1">
    <property type="nucleotide sequence ID" value="NC_013037.1"/>
</dbReference>
<organism evidence="3 4">
    <name type="scientific">Dyadobacter fermentans (strain ATCC 700827 / DSM 18053 / CIP 107007 / KCTC 52180 / NS114)</name>
    <dbReference type="NCBI Taxonomy" id="471854"/>
    <lineage>
        <taxon>Bacteria</taxon>
        <taxon>Pseudomonadati</taxon>
        <taxon>Bacteroidota</taxon>
        <taxon>Cytophagia</taxon>
        <taxon>Cytophagales</taxon>
        <taxon>Spirosomataceae</taxon>
        <taxon>Dyadobacter</taxon>
    </lineage>
</organism>
<gene>
    <name evidence="3" type="ordered locus">Dfer_1618</name>
</gene>
<feature type="transmembrane region" description="Helical" evidence="2">
    <location>
        <begin position="239"/>
        <end position="257"/>
    </location>
</feature>
<feature type="transmembrane region" description="Helical" evidence="2">
    <location>
        <begin position="47"/>
        <end position="68"/>
    </location>
</feature>
<evidence type="ECO:0008006" key="5">
    <source>
        <dbReference type="Google" id="ProtNLM"/>
    </source>
</evidence>
<dbReference type="Proteomes" id="UP000002011">
    <property type="component" value="Chromosome"/>
</dbReference>
<dbReference type="STRING" id="471854.Dfer_1618"/>
<protein>
    <recommendedName>
        <fullName evidence="5">DoxX family protein</fullName>
    </recommendedName>
</protein>
<feature type="transmembrane region" description="Helical" evidence="2">
    <location>
        <begin position="214"/>
        <end position="233"/>
    </location>
</feature>
<feature type="transmembrane region" description="Helical" evidence="2">
    <location>
        <begin position="101"/>
        <end position="119"/>
    </location>
</feature>
<evidence type="ECO:0000256" key="2">
    <source>
        <dbReference type="SAM" id="Phobius"/>
    </source>
</evidence>
<feature type="transmembrane region" description="Helical" evidence="2">
    <location>
        <begin position="131"/>
        <end position="153"/>
    </location>
</feature>
<keyword evidence="2" id="KW-0472">Membrane</keyword>
<evidence type="ECO:0000313" key="3">
    <source>
        <dbReference type="EMBL" id="ACT92860.1"/>
    </source>
</evidence>
<keyword evidence="4" id="KW-1185">Reference proteome</keyword>
<dbReference type="AlphaFoldDB" id="C6VSN8"/>
<accession>C6VSN8</accession>
<evidence type="ECO:0000256" key="1">
    <source>
        <dbReference type="SAM" id="MobiDB-lite"/>
    </source>
</evidence>
<feature type="region of interest" description="Disordered" evidence="1">
    <location>
        <begin position="1"/>
        <end position="31"/>
    </location>
</feature>
<dbReference type="EMBL" id="CP001619">
    <property type="protein sequence ID" value="ACT92860.1"/>
    <property type="molecule type" value="Genomic_DNA"/>
</dbReference>
<feature type="transmembrane region" description="Helical" evidence="2">
    <location>
        <begin position="288"/>
        <end position="310"/>
    </location>
</feature>
<sequence length="475" mass="53831">MAQNTTYQRRGAANGLPANPATTSRVATPGVDTPGISTRAWSPAEKLLFRVAFIYFAIQSIPLDWKYFRRVFRIDWLNLTYGDIFDLARYQPRFFGEHDTFLNWLVVLVIAVAGAVVWGNRDKDRRDYSQLYYWLRVIVRYRLAAGLIAYGFIKFYPLQAPLPSISNLNTAYGDLSAWKIFALSLGVVPDYESFLGLVELVGGLLLLHRKTTTIATLIIIPFTGNVFFSNLAYEGGEYVYSFYLIVLALFLFAFDANRLYRLFALEKPTAPNLFKPDFSHARLKFGRIALKAAFVLFFVVVYGSKAYAGYHSNPYQYPTKPGLAGAAGLYNVEQFVVNGDTLAYSALDPVRWKDVVFEKWATISIRSSRPLVIDSTNVEQIHFDDAKRNFEFAGSGGRHYYGYDFDEASKTLTLTNKVNAADQLVLHYVRPDSTTIRLSGVANGRDSLQVVLKKTNKKYLFEEVKKVGRRGEFKL</sequence>
<reference evidence="3 4" key="1">
    <citation type="journal article" date="2009" name="Stand. Genomic Sci.">
        <title>Complete genome sequence of Dyadobacter fermentans type strain (NS114).</title>
        <authorList>
            <person name="Lang E."/>
            <person name="Lapidus A."/>
            <person name="Chertkov O."/>
            <person name="Brettin T."/>
            <person name="Detter J.C."/>
            <person name="Han C."/>
            <person name="Copeland A."/>
            <person name="Glavina Del Rio T."/>
            <person name="Nolan M."/>
            <person name="Chen F."/>
            <person name="Lucas S."/>
            <person name="Tice H."/>
            <person name="Cheng J.F."/>
            <person name="Land M."/>
            <person name="Hauser L."/>
            <person name="Chang Y.J."/>
            <person name="Jeffries C.D."/>
            <person name="Kopitz M."/>
            <person name="Bruce D."/>
            <person name="Goodwin L."/>
            <person name="Pitluck S."/>
            <person name="Ovchinnikova G."/>
            <person name="Pati A."/>
            <person name="Ivanova N."/>
            <person name="Mavrommatis K."/>
            <person name="Chen A."/>
            <person name="Palaniappan K."/>
            <person name="Chain P."/>
            <person name="Bristow J."/>
            <person name="Eisen J.A."/>
            <person name="Markowitz V."/>
            <person name="Hugenholtz P."/>
            <person name="Goker M."/>
            <person name="Rohde M."/>
            <person name="Kyrpides N.C."/>
            <person name="Klenk H.P."/>
        </authorList>
    </citation>
    <scope>NUCLEOTIDE SEQUENCE [LARGE SCALE GENOMIC DNA]</scope>
    <source>
        <strain evidence="4">ATCC 700827 / DSM 18053 / CIP 107007 / KCTC 52180 / NS114</strain>
    </source>
</reference>
<dbReference type="eggNOG" id="ENOG502Z815">
    <property type="taxonomic scope" value="Bacteria"/>
</dbReference>
<evidence type="ECO:0000313" key="4">
    <source>
        <dbReference type="Proteomes" id="UP000002011"/>
    </source>
</evidence>